<dbReference type="Pfam" id="PF16062">
    <property type="entry name" value="MavL-like"/>
    <property type="match status" value="1"/>
</dbReference>
<accession>W8BBD8</accession>
<dbReference type="AlphaFoldDB" id="W8BBD8"/>
<evidence type="ECO:0000313" key="1">
    <source>
        <dbReference type="EMBL" id="JAB95982.1"/>
    </source>
</evidence>
<protein>
    <submittedName>
        <fullName evidence="1">Uncharacterized protein</fullName>
    </submittedName>
</protein>
<dbReference type="OrthoDB" id="6357136at2759"/>
<sequence>MFQALKNKFFSTNPINEYEEAELKQVWPKRDTGFVLTTFGKELLHQCSIVPKPDASGISIESFMKISSEFPLKFGTDNCRVMSQPKARYPEIIKQIASTYPVIHERVLSLYLAFLEHKLKFGTPIERALYDGMTLPDLVQRLLEKRCASFVGPLDHYLLINGKTGLGKFYDVGTEQEEAPFLLKDVLSYDEMKLSAFLSISSYTEFLNDGNRRNAGIIENDKSKIETVGVIIGIIGARFQAREVMDWQDIIIAEKQNIKERGYGFTMLEAKDTQSRDIDYRSMWTRFYEQQDLLYENMRAQDSPRFYNIPNTKFYFDNLMMKKRNAISFDTLLLEANTRGAAADKQVYLHVVGIGLGAWRAVIHQDKLFLQTFGERLDELLPRLINISVVHFSYFNMTACGILEDGGVLESTSHPAGGIKIFISNRNPAQKLEAEFQNMLVVESYAWDGNALPGNEFWHGSLTTSGDPAAACSTLITELHNPHINKLMVNGKNIHIASDRFGVLHISDYAKKVFV</sequence>
<proteinExistence type="evidence at transcript level"/>
<dbReference type="InterPro" id="IPR032063">
    <property type="entry name" value="MavL-like"/>
</dbReference>
<name>W8BBD8_CERCA</name>
<reference evidence="1" key="1">
    <citation type="submission" date="2013-07" db="EMBL/GenBank/DDBJ databases">
        <authorList>
            <person name="Geib S."/>
        </authorList>
    </citation>
    <scope>NUCLEOTIDE SEQUENCE</scope>
</reference>
<reference evidence="1" key="2">
    <citation type="journal article" date="2014" name="BMC Genomics">
        <title>A genomic perspective to assessing quality of mass-reared SIT flies used in Mediterranean fruit fly (Ceratitis capitata) eradication in California.</title>
        <authorList>
            <person name="Calla B."/>
            <person name="Hall B."/>
            <person name="Hou S."/>
            <person name="Geib S.M."/>
        </authorList>
    </citation>
    <scope>NUCLEOTIDE SEQUENCE</scope>
</reference>
<dbReference type="EMBL" id="GAMC01010573">
    <property type="protein sequence ID" value="JAB95982.1"/>
    <property type="molecule type" value="mRNA"/>
</dbReference>
<organism evidence="1">
    <name type="scientific">Ceratitis capitata</name>
    <name type="common">Mediterranean fruit fly</name>
    <name type="synonym">Tephritis capitata</name>
    <dbReference type="NCBI Taxonomy" id="7213"/>
    <lineage>
        <taxon>Eukaryota</taxon>
        <taxon>Metazoa</taxon>
        <taxon>Ecdysozoa</taxon>
        <taxon>Arthropoda</taxon>
        <taxon>Hexapoda</taxon>
        <taxon>Insecta</taxon>
        <taxon>Pterygota</taxon>
        <taxon>Neoptera</taxon>
        <taxon>Endopterygota</taxon>
        <taxon>Diptera</taxon>
        <taxon>Brachycera</taxon>
        <taxon>Muscomorpha</taxon>
        <taxon>Tephritoidea</taxon>
        <taxon>Tephritidae</taxon>
        <taxon>Ceratitis</taxon>
        <taxon>Ceratitis</taxon>
    </lineage>
</organism>